<comment type="caution">
    <text evidence="3">The sequence shown here is derived from an EMBL/GenBank/DDBJ whole genome shotgun (WGS) entry which is preliminary data.</text>
</comment>
<comment type="subcellular location">
    <subcellularLocation>
        <location evidence="1">Virion</location>
    </subcellularLocation>
</comment>
<name>A0ABR5G1Y8_9MYCO</name>
<dbReference type="SUPFAM" id="SSF56563">
    <property type="entry name" value="Major capsid protein gp5"/>
    <property type="match status" value="1"/>
</dbReference>
<dbReference type="InterPro" id="IPR024455">
    <property type="entry name" value="Phage_capsid"/>
</dbReference>
<sequence>MTVMNSNLAAAWTPEDYGKAIDLVVDAESIAFLVATVTNTDKQTIRFPILVDDAATGWVPEKGTIPLTDPETDEVVVTPTKVAGRTELSNESVMDSDPEVLDETAKGLGRSIAKRIDAAFFGDTVTNGPSGLLSLTAAQVVNAGTFDNLDPFHDAKLAAFNNSAELTHFILAPDVANTLAKVKTASGSNAGLLETVDDGIRLAGIPVYVSRAVAAGNAWGVDKRQIRTVRRLGTTIVADGSASFDSDATQLRATSRVGFGFANPAGIVRLYDAA</sequence>
<feature type="domain" description="Phage capsid-like C-terminal" evidence="2">
    <location>
        <begin position="33"/>
        <end position="269"/>
    </location>
</feature>
<dbReference type="Gene3D" id="3.30.2320.10">
    <property type="entry name" value="hypothetical protein PF0899 domain"/>
    <property type="match status" value="1"/>
</dbReference>
<dbReference type="NCBIfam" id="TIGR01554">
    <property type="entry name" value="major_cap_HK97"/>
    <property type="match status" value="1"/>
</dbReference>
<evidence type="ECO:0000313" key="4">
    <source>
        <dbReference type="Proteomes" id="UP000036499"/>
    </source>
</evidence>
<organism evidence="3 4">
    <name type="scientific">Mycolicibacterium senegalense</name>
    <dbReference type="NCBI Taxonomy" id="1796"/>
    <lineage>
        <taxon>Bacteria</taxon>
        <taxon>Bacillati</taxon>
        <taxon>Actinomycetota</taxon>
        <taxon>Actinomycetes</taxon>
        <taxon>Mycobacteriales</taxon>
        <taxon>Mycobacteriaceae</taxon>
        <taxon>Mycolicibacterium</taxon>
    </lineage>
</organism>
<dbReference type="Gene3D" id="3.30.2400.10">
    <property type="entry name" value="Major capsid protein gp5"/>
    <property type="match status" value="1"/>
</dbReference>
<evidence type="ECO:0000313" key="3">
    <source>
        <dbReference type="EMBL" id="KLO54220.1"/>
    </source>
</evidence>
<dbReference type="RefSeq" id="WP_047041066.1">
    <property type="nucleotide sequence ID" value="NZ_LDCO01000063.1"/>
</dbReference>
<protein>
    <submittedName>
        <fullName evidence="3">Capsid protein</fullName>
    </submittedName>
</protein>
<dbReference type="Proteomes" id="UP000036499">
    <property type="component" value="Unassembled WGS sequence"/>
</dbReference>
<reference evidence="3 4" key="1">
    <citation type="submission" date="2015-05" db="EMBL/GenBank/DDBJ databases">
        <title>Genome sequence of Mycobacterium senegalense.</title>
        <authorList>
            <person name="Greninger A.L."/>
            <person name="Miller S."/>
        </authorList>
    </citation>
    <scope>NUCLEOTIDE SEQUENCE [LARGE SCALE GENOMIC DNA]</scope>
    <source>
        <strain evidence="3 4">CK2</strain>
    </source>
</reference>
<keyword evidence="4" id="KW-1185">Reference proteome</keyword>
<evidence type="ECO:0000259" key="2">
    <source>
        <dbReference type="Pfam" id="PF05065"/>
    </source>
</evidence>
<dbReference type="EMBL" id="LDPU01000001">
    <property type="protein sequence ID" value="KLO54220.1"/>
    <property type="molecule type" value="Genomic_DNA"/>
</dbReference>
<dbReference type="Pfam" id="PF05065">
    <property type="entry name" value="Phage_capsid"/>
    <property type="match status" value="1"/>
</dbReference>
<proteinExistence type="predicted"/>
<evidence type="ECO:0000256" key="1">
    <source>
        <dbReference type="ARBA" id="ARBA00004328"/>
    </source>
</evidence>
<accession>A0ABR5G1Y8</accession>
<dbReference type="InterPro" id="IPR054612">
    <property type="entry name" value="Phage_capsid-like_C"/>
</dbReference>
<gene>
    <name evidence="3" type="ORF">ABW05_24910</name>
</gene>